<feature type="transmembrane region" description="Helical" evidence="2">
    <location>
        <begin position="670"/>
        <end position="694"/>
    </location>
</feature>
<name>A0A922HI54_DERFA</name>
<organism evidence="3 4">
    <name type="scientific">Dermatophagoides farinae</name>
    <name type="common">American house dust mite</name>
    <dbReference type="NCBI Taxonomy" id="6954"/>
    <lineage>
        <taxon>Eukaryota</taxon>
        <taxon>Metazoa</taxon>
        <taxon>Ecdysozoa</taxon>
        <taxon>Arthropoda</taxon>
        <taxon>Chelicerata</taxon>
        <taxon>Arachnida</taxon>
        <taxon>Acari</taxon>
        <taxon>Acariformes</taxon>
        <taxon>Sarcoptiformes</taxon>
        <taxon>Astigmata</taxon>
        <taxon>Psoroptidia</taxon>
        <taxon>Analgoidea</taxon>
        <taxon>Pyroglyphidae</taxon>
        <taxon>Dermatophagoidinae</taxon>
        <taxon>Dermatophagoides</taxon>
    </lineage>
</organism>
<accession>A0A922HI54</accession>
<protein>
    <submittedName>
        <fullName evidence="3">Uncharacterized protein</fullName>
    </submittedName>
</protein>
<keyword evidence="2" id="KW-0812">Transmembrane</keyword>
<feature type="transmembrane region" description="Helical" evidence="2">
    <location>
        <begin position="957"/>
        <end position="980"/>
    </location>
</feature>
<evidence type="ECO:0000256" key="2">
    <source>
        <dbReference type="SAM" id="Phobius"/>
    </source>
</evidence>
<keyword evidence="4" id="KW-1185">Reference proteome</keyword>
<keyword evidence="2" id="KW-0472">Membrane</keyword>
<feature type="transmembrane region" description="Helical" evidence="2">
    <location>
        <begin position="1321"/>
        <end position="1345"/>
    </location>
</feature>
<feature type="transmembrane region" description="Helical" evidence="2">
    <location>
        <begin position="22"/>
        <end position="40"/>
    </location>
</feature>
<reference evidence="3" key="2">
    <citation type="journal article" date="2022" name="Res Sq">
        <title>Comparative Genomics Reveals Insights into the Divergent Evolution of Astigmatic Mites and Household Pest Adaptations.</title>
        <authorList>
            <person name="Xiong Q."/>
            <person name="Wan A.T.-Y."/>
            <person name="Liu X.-Y."/>
            <person name="Fung C.S.-H."/>
            <person name="Xiao X."/>
            <person name="Malainual N."/>
            <person name="Hou J."/>
            <person name="Wang L."/>
            <person name="Wang M."/>
            <person name="Yang K."/>
            <person name="Cui Y."/>
            <person name="Leung E."/>
            <person name="Nong W."/>
            <person name="Shin S.-K."/>
            <person name="Au S."/>
            <person name="Jeong K.Y."/>
            <person name="Chew F.T."/>
            <person name="Hui J."/>
            <person name="Leung T.F."/>
            <person name="Tungtrongchitr A."/>
            <person name="Zhong N."/>
            <person name="Liu Z."/>
            <person name="Tsui S."/>
        </authorList>
    </citation>
    <scope>NUCLEOTIDE SEQUENCE</scope>
    <source>
        <strain evidence="3">Derf</strain>
        <tissue evidence="3">Whole organism</tissue>
    </source>
</reference>
<dbReference type="Proteomes" id="UP000790347">
    <property type="component" value="Unassembled WGS sequence"/>
</dbReference>
<feature type="compositionally biased region" description="Polar residues" evidence="1">
    <location>
        <begin position="1573"/>
        <end position="1588"/>
    </location>
</feature>
<evidence type="ECO:0000313" key="4">
    <source>
        <dbReference type="Proteomes" id="UP000790347"/>
    </source>
</evidence>
<sequence length="1690" mass="188518">MCDYSALQMIGLLFMNNDGKQIYLNFLIVVILFMTIIVLADDKSIIVRGNNATEWHSIRYPYKSVYGLSKRLKCDGSIHERFHECERSAHHAWIITINDYFCCFIWQTLDCEIDVSGECDKEYSKKLETSTEQSYKSMCDRVGSARGSTSCWLTQDRQETIAWIVGIIIFILTLVCACLGIRSYLNKINAAKPKLEISEPFDYRKETHLFVEKNYMAVVADKKARAQKHVPSPPKPPRINKSFLHPDGVGPVTDSASVPKNISSSTSRTPMAIMAPQATTTTTRKTPIPAPRLSKMKFGGTPNLNISSSTSRTPMAIMAPQATTTTTRKTPIPAPRLSKMKFGGTPNLVNQSILHPDGAGPITDSASVPQNISSSTSRTPMAIMAPQATTTTTRKTPIPAPRLSKMKFGGTPNLVNQSILHPDGAGPITDSASVPQNISSSTSRTPMAIMAPQATATTTRKTPIPAPRLSKMKFGGTPNLFNKSILHSDSGLMDSPLSKNIIPPRKLTIGLPDGGSMTVPIPSEPPSPTMVIFMTIVTKIVLADDKSIIVRGNYATEWHSIRYPYKSGYGLSNKLKCDGSIHGRFQECERLAHHTWQVTIDDYFYESKKFCCFIWQTLDCEIGVAGQCDKEYSKKLEISTEESYKSMCDKVGSSRGSTSCWLTQDRQETIAWIVGIIIFILTLVCACLGIRTYLNSTAKPKLEISEPFETLNYRKEAQAFVEKNYCRVVGHLRSQKHVSPPKPPRKTRGNISFLHPDGGSPITDSSKWFKSYINKFDGHSFLYDYTGLVYSMFQMTGLLFVNNDGKQIILNFLMMIIFMTIVAKIVLADDKYKSIIVRGNNETEWHSIRYPYKSVYGLYERLKCDGSIHERFHECERSAHHSWVITIDDYFYKTKKFCCFIWQTLDCEIDVAGECNKEYSKKLETNTEQSFKSMCDEVGSARGSTSCWLTQDRQETIAWIIGIIIFILTLICACLGIRSYNNRTKTTNTGIAKTKLEISEPFNYRKETHLFVGKNYSQVVGELKTRELKYGTPPIPPVIIQENKSFLHYGGGPITYSSKVLKNTPSSTSKTIMTKQAATTTTTTSPPRTLTSALKSKRKPNLLNKSILRTNSTSPRVLKNKTTPRKVTFATESVIIPSSSSPTPTINQPRTATILTSSLSDYSALQMIGLLFMDYNGKQIYLNFLIVVIFMTIVTKIVLADDKSIIVRGNNATEWHSIRYPYKSVYGLSKRLKCDGSIHERFHECERSAHHAWIITINDYFCCFIWQTLDCEIDVVGECDKEYSKKLETSTEQSYKSMCDRIGSARGSTSCWLTQDRQETIAWIVGIIIFILTLVCACLGIRTYLNKINAAKPKLEISEPFDFRKETHLFVEKHFPQVVGELRARAQKHVPPPKPPRKTRGNISFLHPDGGGPITDSESVPKNILSSTSRTPITVMPKQATTTTTSPPRTLTSIMKSKGKTNMLNKSILHSDPGLSGSPSPSVITTPRKVAFAAESVTIPTSPTSLTPTITPPGTPTILTGNTSRTITPFPSTNSSASYDSETLKLPIFVDYHYPHLWKESGPPLRPKPIRLASSNSFRPPSPSTTDTSAEHTIKNLSSNFHISDGSCFKPVQKSIIKKISYEQQHSVVPIDLVSYKPEIESSKIIGDIQKPLPSPTLPTLSSTDVTTPNITQVIQELETLNKLQNFHAT</sequence>
<feature type="region of interest" description="Disordered" evidence="1">
    <location>
        <begin position="1067"/>
        <end position="1090"/>
    </location>
</feature>
<evidence type="ECO:0000313" key="3">
    <source>
        <dbReference type="EMBL" id="KAH9493729.1"/>
    </source>
</evidence>
<evidence type="ECO:0000256" key="1">
    <source>
        <dbReference type="SAM" id="MobiDB-lite"/>
    </source>
</evidence>
<feature type="region of interest" description="Disordered" evidence="1">
    <location>
        <begin position="279"/>
        <end position="310"/>
    </location>
</feature>
<feature type="transmembrane region" description="Helical" evidence="2">
    <location>
        <begin position="808"/>
        <end position="828"/>
    </location>
</feature>
<feature type="compositionally biased region" description="Polar residues" evidence="1">
    <location>
        <begin position="1067"/>
        <end position="1077"/>
    </location>
</feature>
<proteinExistence type="predicted"/>
<dbReference type="EMBL" id="ASGP02000008">
    <property type="protein sequence ID" value="KAH9493729.1"/>
    <property type="molecule type" value="Genomic_DNA"/>
</dbReference>
<feature type="region of interest" description="Disordered" evidence="1">
    <location>
        <begin position="1503"/>
        <end position="1539"/>
    </location>
</feature>
<feature type="transmembrane region" description="Helical" evidence="2">
    <location>
        <begin position="161"/>
        <end position="185"/>
    </location>
</feature>
<feature type="compositionally biased region" description="Polar residues" evidence="1">
    <location>
        <begin position="1522"/>
        <end position="1539"/>
    </location>
</feature>
<keyword evidence="2" id="KW-1133">Transmembrane helix</keyword>
<feature type="transmembrane region" description="Helical" evidence="2">
    <location>
        <begin position="1180"/>
        <end position="1199"/>
    </location>
</feature>
<reference evidence="3" key="1">
    <citation type="submission" date="2013-05" db="EMBL/GenBank/DDBJ databases">
        <authorList>
            <person name="Yim A.K.Y."/>
            <person name="Chan T.F."/>
            <person name="Ji K.M."/>
            <person name="Liu X.Y."/>
            <person name="Zhou J.W."/>
            <person name="Li R.Q."/>
            <person name="Yang K.Y."/>
            <person name="Li J."/>
            <person name="Li M."/>
            <person name="Law P.T.W."/>
            <person name="Wu Y.L."/>
            <person name="Cai Z.L."/>
            <person name="Qin H."/>
            <person name="Bao Y."/>
            <person name="Leung R.K.K."/>
            <person name="Ng P.K.S."/>
            <person name="Zou J."/>
            <person name="Zhong X.J."/>
            <person name="Ran P.X."/>
            <person name="Zhong N.S."/>
            <person name="Liu Z.G."/>
            <person name="Tsui S.K.W."/>
        </authorList>
    </citation>
    <scope>NUCLEOTIDE SEQUENCE</scope>
    <source>
        <strain evidence="3">Derf</strain>
        <tissue evidence="3">Whole organism</tissue>
    </source>
</reference>
<feature type="region of interest" description="Disordered" evidence="1">
    <location>
        <begin position="1568"/>
        <end position="1590"/>
    </location>
</feature>
<feature type="compositionally biased region" description="Low complexity" evidence="1">
    <location>
        <begin position="1078"/>
        <end position="1090"/>
    </location>
</feature>
<feature type="transmembrane region" description="Helical" evidence="2">
    <location>
        <begin position="781"/>
        <end position="802"/>
    </location>
</feature>
<comment type="caution">
    <text evidence="3">The sequence shown here is derived from an EMBL/GenBank/DDBJ whole genome shotgun (WGS) entry which is preliminary data.</text>
</comment>
<gene>
    <name evidence="3" type="ORF">DERF_014465</name>
</gene>